<name>A0A0F9N168_9ZZZZ</name>
<accession>A0A0F9N168</accession>
<proteinExistence type="predicted"/>
<sequence length="53" mass="5944">MAKDKQKGKTLSQLKEDREKAIRDLQSTNNQLVMLQGVIAYLNQEIKAIEGGV</sequence>
<reference evidence="1" key="1">
    <citation type="journal article" date="2015" name="Nature">
        <title>Complex archaea that bridge the gap between prokaryotes and eukaryotes.</title>
        <authorList>
            <person name="Spang A."/>
            <person name="Saw J.H."/>
            <person name="Jorgensen S.L."/>
            <person name="Zaremba-Niedzwiedzka K."/>
            <person name="Martijn J."/>
            <person name="Lind A.E."/>
            <person name="van Eijk R."/>
            <person name="Schleper C."/>
            <person name="Guy L."/>
            <person name="Ettema T.J."/>
        </authorList>
    </citation>
    <scope>NUCLEOTIDE SEQUENCE</scope>
</reference>
<dbReference type="AlphaFoldDB" id="A0A0F9N168"/>
<comment type="caution">
    <text evidence="1">The sequence shown here is derived from an EMBL/GenBank/DDBJ whole genome shotgun (WGS) entry which is preliminary data.</text>
</comment>
<gene>
    <name evidence="1" type="ORF">LCGC14_1023570</name>
</gene>
<protein>
    <submittedName>
        <fullName evidence="1">Uncharacterized protein</fullName>
    </submittedName>
</protein>
<evidence type="ECO:0000313" key="1">
    <source>
        <dbReference type="EMBL" id="KKN11729.1"/>
    </source>
</evidence>
<dbReference type="EMBL" id="LAZR01004105">
    <property type="protein sequence ID" value="KKN11729.1"/>
    <property type="molecule type" value="Genomic_DNA"/>
</dbReference>
<organism evidence="1">
    <name type="scientific">marine sediment metagenome</name>
    <dbReference type="NCBI Taxonomy" id="412755"/>
    <lineage>
        <taxon>unclassified sequences</taxon>
        <taxon>metagenomes</taxon>
        <taxon>ecological metagenomes</taxon>
    </lineage>
</organism>